<feature type="region of interest" description="Disordered" evidence="1">
    <location>
        <begin position="496"/>
        <end position="547"/>
    </location>
</feature>
<keyword evidence="3" id="KW-1185">Reference proteome</keyword>
<protein>
    <submittedName>
        <fullName evidence="2">Uncharacterized protein</fullName>
    </submittedName>
</protein>
<name>A0ABR4C6K5_9HELO</name>
<proteinExistence type="predicted"/>
<feature type="region of interest" description="Disordered" evidence="1">
    <location>
        <begin position="155"/>
        <end position="252"/>
    </location>
</feature>
<accession>A0ABR4C6K5</accession>
<feature type="compositionally biased region" description="Basic residues" evidence="1">
    <location>
        <begin position="536"/>
        <end position="547"/>
    </location>
</feature>
<organism evidence="2 3">
    <name type="scientific">Oculimacula yallundae</name>
    <dbReference type="NCBI Taxonomy" id="86028"/>
    <lineage>
        <taxon>Eukaryota</taxon>
        <taxon>Fungi</taxon>
        <taxon>Dikarya</taxon>
        <taxon>Ascomycota</taxon>
        <taxon>Pezizomycotina</taxon>
        <taxon>Leotiomycetes</taxon>
        <taxon>Helotiales</taxon>
        <taxon>Ploettnerulaceae</taxon>
        <taxon>Oculimacula</taxon>
    </lineage>
</organism>
<gene>
    <name evidence="2" type="ORF">VTL71DRAFT_4049</name>
</gene>
<reference evidence="2 3" key="1">
    <citation type="journal article" date="2024" name="Commun. Biol.">
        <title>Comparative genomic analysis of thermophilic fungi reveals convergent evolutionary adaptations and gene losses.</title>
        <authorList>
            <person name="Steindorff A.S."/>
            <person name="Aguilar-Pontes M.V."/>
            <person name="Robinson A.J."/>
            <person name="Andreopoulos B."/>
            <person name="LaButti K."/>
            <person name="Kuo A."/>
            <person name="Mondo S."/>
            <person name="Riley R."/>
            <person name="Otillar R."/>
            <person name="Haridas S."/>
            <person name="Lipzen A."/>
            <person name="Grimwood J."/>
            <person name="Schmutz J."/>
            <person name="Clum A."/>
            <person name="Reid I.D."/>
            <person name="Moisan M.C."/>
            <person name="Butler G."/>
            <person name="Nguyen T.T.M."/>
            <person name="Dewar K."/>
            <person name="Conant G."/>
            <person name="Drula E."/>
            <person name="Henrissat B."/>
            <person name="Hansel C."/>
            <person name="Singer S."/>
            <person name="Hutchinson M.I."/>
            <person name="de Vries R.P."/>
            <person name="Natvig D.O."/>
            <person name="Powell A.J."/>
            <person name="Tsang A."/>
            <person name="Grigoriev I.V."/>
        </authorList>
    </citation>
    <scope>NUCLEOTIDE SEQUENCE [LARGE SCALE GENOMIC DNA]</scope>
    <source>
        <strain evidence="2 3">CBS 494.80</strain>
    </source>
</reference>
<evidence type="ECO:0000256" key="1">
    <source>
        <dbReference type="SAM" id="MobiDB-lite"/>
    </source>
</evidence>
<comment type="caution">
    <text evidence="2">The sequence shown here is derived from an EMBL/GenBank/DDBJ whole genome shotgun (WGS) entry which is preliminary data.</text>
</comment>
<dbReference type="Proteomes" id="UP001595075">
    <property type="component" value="Unassembled WGS sequence"/>
</dbReference>
<evidence type="ECO:0000313" key="3">
    <source>
        <dbReference type="Proteomes" id="UP001595075"/>
    </source>
</evidence>
<sequence>MEKAHKGLPKQSAHLAVRMHNNGSNAERNHEYQQSNQKTMDVASGIDTASKAQDEDTAMTVESSLTGAKRMMSLSSGVTLNDFTLIPSMESHASHKAATKESEHNAWTPECQAMYERTVKAMEAREAAYRVTEASRPQAISENVAYVDRGTILGVPSQKRQRDESAPASDGLSEIPFAKKARQETSEKFGTAVQHDNNITSRAAPGAFRAIDSNSDDEVTTDRRQGRKSQRGSGPRESKAVENSLINVSPKQQAKREMDFVGTADYYNLLYDDVQPTVGGTYVIVYSRPLNQHHVPCGEYEVYPVSIKNAINVISTRSSMPVQHGKGKSLFEKSGPWLEGELDFNSRTYSFFVEQRYNHDGSQAACEWKAQYSGGDNKSTSLDETLELGTNGDLISTASFGLRYMRTEKTMNSDGYNTSGYRPSDLGFKFILLDFPTWDFVTGVANYRRVIGIKLPEEENVDVGSAFLLNQRIMWPADRSRLICLMGFEKVSTVPQKDARKKKMEKKEKAVSSKTKHKSWAEKVEAFDGAASKNTKNSKKARGGGGA</sequence>
<evidence type="ECO:0000313" key="2">
    <source>
        <dbReference type="EMBL" id="KAL2064909.1"/>
    </source>
</evidence>
<dbReference type="EMBL" id="JAZHXI010000013">
    <property type="protein sequence ID" value="KAL2064909.1"/>
    <property type="molecule type" value="Genomic_DNA"/>
</dbReference>